<dbReference type="PROSITE" id="PS50404">
    <property type="entry name" value="GST_NTER"/>
    <property type="match status" value="1"/>
</dbReference>
<organism evidence="3 4">
    <name type="scientific">Scyliorhinus torazame</name>
    <name type="common">Cloudy catshark</name>
    <name type="synonym">Catulus torazame</name>
    <dbReference type="NCBI Taxonomy" id="75743"/>
    <lineage>
        <taxon>Eukaryota</taxon>
        <taxon>Metazoa</taxon>
        <taxon>Chordata</taxon>
        <taxon>Craniata</taxon>
        <taxon>Vertebrata</taxon>
        <taxon>Chondrichthyes</taxon>
        <taxon>Elasmobranchii</taxon>
        <taxon>Galeomorphii</taxon>
        <taxon>Galeoidea</taxon>
        <taxon>Carcharhiniformes</taxon>
        <taxon>Scyliorhinidae</taxon>
        <taxon>Scyliorhinus</taxon>
    </lineage>
</organism>
<evidence type="ECO:0000313" key="4">
    <source>
        <dbReference type="Proteomes" id="UP000288216"/>
    </source>
</evidence>
<sequence length="66" mass="7804">MNKPDWFFEKNPLGLVPVLETCQNELVYDSPITCEFLDDKYPAKRLLPTDPYEKAKQKMLLEHFSK</sequence>
<dbReference type="AlphaFoldDB" id="A0A401QFX2"/>
<dbReference type="InterPro" id="IPR050983">
    <property type="entry name" value="GST_Omega/HSP26"/>
</dbReference>
<dbReference type="EMBL" id="BFAA01060032">
    <property type="protein sequence ID" value="GCB84253.1"/>
    <property type="molecule type" value="Genomic_DNA"/>
</dbReference>
<dbReference type="Gene3D" id="3.40.30.10">
    <property type="entry name" value="Glutaredoxin"/>
    <property type="match status" value="1"/>
</dbReference>
<dbReference type="Proteomes" id="UP000288216">
    <property type="component" value="Unassembled WGS sequence"/>
</dbReference>
<dbReference type="GO" id="GO:0005737">
    <property type="term" value="C:cytoplasm"/>
    <property type="evidence" value="ECO:0007669"/>
    <property type="project" value="TreeGrafter"/>
</dbReference>
<evidence type="ECO:0000313" key="3">
    <source>
        <dbReference type="EMBL" id="GCB84253.1"/>
    </source>
</evidence>
<dbReference type="InterPro" id="IPR036249">
    <property type="entry name" value="Thioredoxin-like_sf"/>
</dbReference>
<feature type="non-terminal residue" evidence="3">
    <location>
        <position position="66"/>
    </location>
</feature>
<gene>
    <name evidence="3" type="ORF">scyTo_0024876</name>
</gene>
<dbReference type="PANTHER" id="PTHR43968">
    <property type="match status" value="1"/>
</dbReference>
<reference evidence="3 4" key="1">
    <citation type="journal article" date="2018" name="Nat. Ecol. Evol.">
        <title>Shark genomes provide insights into elasmobranch evolution and the origin of vertebrates.</title>
        <authorList>
            <person name="Hara Y"/>
            <person name="Yamaguchi K"/>
            <person name="Onimaru K"/>
            <person name="Kadota M"/>
            <person name="Koyanagi M"/>
            <person name="Keeley SD"/>
            <person name="Tatsumi K"/>
            <person name="Tanaka K"/>
            <person name="Motone F"/>
            <person name="Kageyama Y"/>
            <person name="Nozu R"/>
            <person name="Adachi N"/>
            <person name="Nishimura O"/>
            <person name="Nakagawa R"/>
            <person name="Tanegashima C"/>
            <person name="Kiyatake I"/>
            <person name="Matsumoto R"/>
            <person name="Murakumo K"/>
            <person name="Nishida K"/>
            <person name="Terakita A"/>
            <person name="Kuratani S"/>
            <person name="Sato K"/>
            <person name="Hyodo S Kuraku.S."/>
        </authorList>
    </citation>
    <scope>NUCLEOTIDE SEQUENCE [LARGE SCALE GENOMIC DNA]</scope>
</reference>
<evidence type="ECO:0000256" key="1">
    <source>
        <dbReference type="ARBA" id="ARBA00011067"/>
    </source>
</evidence>
<dbReference type="InterPro" id="IPR004045">
    <property type="entry name" value="Glutathione_S-Trfase_N"/>
</dbReference>
<dbReference type="Pfam" id="PF13409">
    <property type="entry name" value="GST_N_2"/>
    <property type="match status" value="1"/>
</dbReference>
<dbReference type="GO" id="GO:0045174">
    <property type="term" value="F:glutathione dehydrogenase (ascorbate) activity"/>
    <property type="evidence" value="ECO:0007669"/>
    <property type="project" value="TreeGrafter"/>
</dbReference>
<dbReference type="OrthoDB" id="4951845at2759"/>
<accession>A0A401QFX2</accession>
<dbReference type="STRING" id="75743.A0A401QFX2"/>
<name>A0A401QFX2_SCYTO</name>
<dbReference type="PANTHER" id="PTHR43968:SF6">
    <property type="entry name" value="GLUTATHIONE S-TRANSFERASE OMEGA"/>
    <property type="match status" value="1"/>
</dbReference>
<comment type="similarity">
    <text evidence="1">Belongs to the GST superfamily. Omega family.</text>
</comment>
<comment type="caution">
    <text evidence="3">The sequence shown here is derived from an EMBL/GenBank/DDBJ whole genome shotgun (WGS) entry which is preliminary data.</text>
</comment>
<proteinExistence type="inferred from homology"/>
<dbReference type="SUPFAM" id="SSF52833">
    <property type="entry name" value="Thioredoxin-like"/>
    <property type="match status" value="1"/>
</dbReference>
<protein>
    <recommendedName>
        <fullName evidence="2">GST N-terminal domain-containing protein</fullName>
    </recommendedName>
</protein>
<keyword evidence="4" id="KW-1185">Reference proteome</keyword>
<dbReference type="GO" id="GO:0006749">
    <property type="term" value="P:glutathione metabolic process"/>
    <property type="evidence" value="ECO:0007669"/>
    <property type="project" value="TreeGrafter"/>
</dbReference>
<dbReference type="GO" id="GO:0004364">
    <property type="term" value="F:glutathione transferase activity"/>
    <property type="evidence" value="ECO:0007669"/>
    <property type="project" value="TreeGrafter"/>
</dbReference>
<feature type="domain" description="GST N-terminal" evidence="2">
    <location>
        <begin position="1"/>
        <end position="45"/>
    </location>
</feature>
<evidence type="ECO:0000259" key="2">
    <source>
        <dbReference type="PROSITE" id="PS50404"/>
    </source>
</evidence>